<dbReference type="InterPro" id="IPR019734">
    <property type="entry name" value="TPR_rpt"/>
</dbReference>
<gene>
    <name evidence="5" type="ORF">CO048_00325</name>
</gene>
<dbReference type="PANTHER" id="PTHR44227:SF3">
    <property type="entry name" value="PROTEIN O-MANNOSYL-TRANSFERASE TMTC4"/>
    <property type="match status" value="1"/>
</dbReference>
<evidence type="ECO:0000313" key="5">
    <source>
        <dbReference type="EMBL" id="PJC34362.1"/>
    </source>
</evidence>
<keyword evidence="1" id="KW-0677">Repeat</keyword>
<dbReference type="Proteomes" id="UP000230580">
    <property type="component" value="Unassembled WGS sequence"/>
</dbReference>
<dbReference type="InterPro" id="IPR011990">
    <property type="entry name" value="TPR-like_helical_dom_sf"/>
</dbReference>
<feature type="transmembrane region" description="Helical" evidence="4">
    <location>
        <begin position="131"/>
        <end position="152"/>
    </location>
</feature>
<dbReference type="InterPro" id="IPR052346">
    <property type="entry name" value="O-mannosyl-transferase_TMTC"/>
</dbReference>
<protein>
    <submittedName>
        <fullName evidence="5">Uncharacterized protein</fullName>
    </submittedName>
</protein>
<keyword evidence="4" id="KW-0472">Membrane</keyword>
<accession>A0A2M8F4Z9</accession>
<dbReference type="Gene3D" id="1.25.40.10">
    <property type="entry name" value="Tetratricopeptide repeat domain"/>
    <property type="match status" value="1"/>
</dbReference>
<feature type="transmembrane region" description="Helical" evidence="4">
    <location>
        <begin position="7"/>
        <end position="28"/>
    </location>
</feature>
<dbReference type="PROSITE" id="PS50005">
    <property type="entry name" value="TPR"/>
    <property type="match status" value="2"/>
</dbReference>
<dbReference type="EMBL" id="PFRZ01000007">
    <property type="protein sequence ID" value="PJC34362.1"/>
    <property type="molecule type" value="Genomic_DNA"/>
</dbReference>
<dbReference type="SMART" id="SM00028">
    <property type="entry name" value="TPR"/>
    <property type="match status" value="2"/>
</dbReference>
<evidence type="ECO:0000256" key="3">
    <source>
        <dbReference type="PROSITE-ProRule" id="PRU00339"/>
    </source>
</evidence>
<dbReference type="SUPFAM" id="SSF48452">
    <property type="entry name" value="TPR-like"/>
    <property type="match status" value="1"/>
</dbReference>
<keyword evidence="2 3" id="KW-0802">TPR repeat</keyword>
<feature type="transmembrane region" description="Helical" evidence="4">
    <location>
        <begin position="302"/>
        <end position="324"/>
    </location>
</feature>
<comment type="caution">
    <text evidence="5">The sequence shown here is derived from an EMBL/GenBank/DDBJ whole genome shotgun (WGS) entry which is preliminary data.</text>
</comment>
<sequence length="511" mass="59799">MKMRKYIFLIIFVGLLVYFSSFFNGFLWDDEEFIVNNPAVHSLKNIPLSFKSSAVNGSYYRPVMSLITTTMYAISGGHPWLFRLFQVGVHLVNSILIFLLFCQFFPMEKLVSFLLSLVFLVHPINSEAVSFISATQETLFFLFGVSGLLFLIKRKKDLKNLFLVSALIFLSLLTKETGIVFFIIAAGYLYYYNRKDLLNFIVINNLFFFVYFLQRLVIGATYVQGKGLFPIMRVSFVQRLLTIPKIILFYLEKFFFPGKLAIAQHWLVLSPNLADFYLPLLIDLLFFFLLIFVALKIKDKGFNFFFFWFLSGLLPHLQIIPLNMTVAERWLYLPMVGLLGMIGVILKRELDRIPKRLALTLIIVILVLFSLRTIARNFDWRNELSLFSYDAKRTISFDLENNLGVALFRSGKIQEAEKHFKKSTELAPYWWVNWNNLGVIYERKGRLAEAEKLYKKAIDQGEYYLAYENYVGVLIKEKKLKEAKEFLEKEGLIKLPNNEKLKMFYHYLLQN</sequence>
<organism evidence="5 6">
    <name type="scientific">Candidatus Roizmanbacteria bacterium CG_4_9_14_0_2_um_filter_35_15</name>
    <dbReference type="NCBI Taxonomy" id="1974836"/>
    <lineage>
        <taxon>Bacteria</taxon>
        <taxon>Candidatus Roizmaniibacteriota</taxon>
    </lineage>
</organism>
<dbReference type="AlphaFoldDB" id="A0A2M8F4Z9"/>
<evidence type="ECO:0000313" key="6">
    <source>
        <dbReference type="Proteomes" id="UP000230580"/>
    </source>
</evidence>
<feature type="transmembrane region" description="Helical" evidence="4">
    <location>
        <begin position="197"/>
        <end position="218"/>
    </location>
</feature>
<feature type="repeat" description="TPR" evidence="3">
    <location>
        <begin position="431"/>
        <end position="464"/>
    </location>
</feature>
<dbReference type="Pfam" id="PF13424">
    <property type="entry name" value="TPR_12"/>
    <property type="match status" value="1"/>
</dbReference>
<keyword evidence="4" id="KW-1133">Transmembrane helix</keyword>
<evidence type="ECO:0000256" key="2">
    <source>
        <dbReference type="ARBA" id="ARBA00022803"/>
    </source>
</evidence>
<dbReference type="PANTHER" id="PTHR44227">
    <property type="match status" value="1"/>
</dbReference>
<name>A0A2M8F4Z9_9BACT</name>
<feature type="transmembrane region" description="Helical" evidence="4">
    <location>
        <begin position="330"/>
        <end position="346"/>
    </location>
</feature>
<keyword evidence="4" id="KW-0812">Transmembrane</keyword>
<feature type="repeat" description="TPR" evidence="3">
    <location>
        <begin position="397"/>
        <end position="430"/>
    </location>
</feature>
<feature type="transmembrane region" description="Helical" evidence="4">
    <location>
        <begin position="161"/>
        <end position="191"/>
    </location>
</feature>
<proteinExistence type="predicted"/>
<feature type="transmembrane region" description="Helical" evidence="4">
    <location>
        <begin position="239"/>
        <end position="256"/>
    </location>
</feature>
<feature type="transmembrane region" description="Helical" evidence="4">
    <location>
        <begin position="358"/>
        <end position="375"/>
    </location>
</feature>
<feature type="transmembrane region" description="Helical" evidence="4">
    <location>
        <begin position="276"/>
        <end position="295"/>
    </location>
</feature>
<reference evidence="6" key="1">
    <citation type="submission" date="2017-09" db="EMBL/GenBank/DDBJ databases">
        <title>Depth-based differentiation of microbial function through sediment-hosted aquifers and enrichment of novel symbionts in the deep terrestrial subsurface.</title>
        <authorList>
            <person name="Probst A.J."/>
            <person name="Ladd B."/>
            <person name="Jarett J.K."/>
            <person name="Geller-Mcgrath D.E."/>
            <person name="Sieber C.M.K."/>
            <person name="Emerson J.B."/>
            <person name="Anantharaman K."/>
            <person name="Thomas B.C."/>
            <person name="Malmstrom R."/>
            <person name="Stieglmeier M."/>
            <person name="Klingl A."/>
            <person name="Woyke T."/>
            <person name="Ryan C.M."/>
            <person name="Banfield J.F."/>
        </authorList>
    </citation>
    <scope>NUCLEOTIDE SEQUENCE [LARGE SCALE GENOMIC DNA]</scope>
</reference>
<evidence type="ECO:0000256" key="4">
    <source>
        <dbReference type="SAM" id="Phobius"/>
    </source>
</evidence>
<evidence type="ECO:0000256" key="1">
    <source>
        <dbReference type="ARBA" id="ARBA00022737"/>
    </source>
</evidence>
<feature type="transmembrane region" description="Helical" evidence="4">
    <location>
        <begin position="80"/>
        <end position="102"/>
    </location>
</feature>